<evidence type="ECO:0000313" key="7">
    <source>
        <dbReference type="RefSeq" id="XP_018490994.1"/>
    </source>
</evidence>
<dbReference type="InterPro" id="IPR008183">
    <property type="entry name" value="Aldose_1/G6P_1-epimerase"/>
</dbReference>
<dbReference type="RefSeq" id="XP_018490995.1">
    <property type="nucleotide sequence ID" value="XM_018635493.2"/>
</dbReference>
<dbReference type="EC" id="5.1.3.15" evidence="3 5"/>
<evidence type="ECO:0000256" key="3">
    <source>
        <dbReference type="ARBA" id="ARBA00012083"/>
    </source>
</evidence>
<organism evidence="6 8">
    <name type="scientific">Raphanus sativus</name>
    <name type="common">Radish</name>
    <name type="synonym">Raphanus raphanistrum var. sativus</name>
    <dbReference type="NCBI Taxonomy" id="3726"/>
    <lineage>
        <taxon>Eukaryota</taxon>
        <taxon>Viridiplantae</taxon>
        <taxon>Streptophyta</taxon>
        <taxon>Embryophyta</taxon>
        <taxon>Tracheophyta</taxon>
        <taxon>Spermatophyta</taxon>
        <taxon>Magnoliopsida</taxon>
        <taxon>eudicotyledons</taxon>
        <taxon>Gunneridae</taxon>
        <taxon>Pentapetalae</taxon>
        <taxon>rosids</taxon>
        <taxon>malvids</taxon>
        <taxon>Brassicales</taxon>
        <taxon>Brassicaceae</taxon>
        <taxon>Brassiceae</taxon>
        <taxon>Raphanus</taxon>
    </lineage>
</organism>
<proteinExistence type="inferred from homology"/>
<dbReference type="RefSeq" id="XP_056866849.1">
    <property type="nucleotide sequence ID" value="XM_057010869.1"/>
</dbReference>
<dbReference type="OrthoDB" id="1659429at2759"/>
<reference evidence="6" key="1">
    <citation type="journal article" date="2019" name="Database">
        <title>The radish genome database (RadishGD): an integrated information resource for radish genomics.</title>
        <authorList>
            <person name="Yu H.J."/>
            <person name="Baek S."/>
            <person name="Lee Y.J."/>
            <person name="Cho A."/>
            <person name="Mun J.H."/>
        </authorList>
    </citation>
    <scope>NUCLEOTIDE SEQUENCE [LARGE SCALE GENOMIC DNA]</scope>
    <source>
        <strain evidence="6">cv. WK10039</strain>
    </source>
</reference>
<dbReference type="GO" id="GO:0030246">
    <property type="term" value="F:carbohydrate binding"/>
    <property type="evidence" value="ECO:0007669"/>
    <property type="project" value="UniProtKB-UniRule"/>
</dbReference>
<evidence type="ECO:0000256" key="5">
    <source>
        <dbReference type="PIRNR" id="PIRNR016020"/>
    </source>
</evidence>
<comment type="similarity">
    <text evidence="2 5">Belongs to the glucose-6-phosphate 1-epimerase family.</text>
</comment>
<dbReference type="Proteomes" id="UP000504610">
    <property type="component" value="Chromosome 5"/>
</dbReference>
<evidence type="ECO:0000256" key="4">
    <source>
        <dbReference type="ARBA" id="ARBA00023235"/>
    </source>
</evidence>
<dbReference type="AlphaFoldDB" id="A0A6J0P2U7"/>
<dbReference type="SUPFAM" id="SSF74650">
    <property type="entry name" value="Galactose mutarotase-like"/>
    <property type="match status" value="1"/>
</dbReference>
<evidence type="ECO:0000313" key="8">
    <source>
        <dbReference type="RefSeq" id="XP_018490995.1"/>
    </source>
</evidence>
<dbReference type="GO" id="GO:0005737">
    <property type="term" value="C:cytoplasm"/>
    <property type="evidence" value="ECO:0007669"/>
    <property type="project" value="TreeGrafter"/>
</dbReference>
<evidence type="ECO:0000313" key="9">
    <source>
        <dbReference type="RefSeq" id="XP_056866849.1"/>
    </source>
</evidence>
<dbReference type="InterPro" id="IPR011013">
    <property type="entry name" value="Gal_mutarotase_sf_dom"/>
</dbReference>
<name>A0A6J0P2U7_RAPSA</name>
<comment type="catalytic activity">
    <reaction evidence="1">
        <text>alpha-D-glucose 6-phosphate = beta-D-glucose 6-phosphate</text>
        <dbReference type="Rhea" id="RHEA:16249"/>
        <dbReference type="ChEBI" id="CHEBI:58225"/>
        <dbReference type="ChEBI" id="CHEBI:58247"/>
        <dbReference type="EC" id="5.1.3.15"/>
    </reaction>
</comment>
<dbReference type="RefSeq" id="XP_018490994.1">
    <property type="nucleotide sequence ID" value="XM_018635492.2"/>
</dbReference>
<sequence length="349" mass="39500">MPLNFGNDVDGSSRILLNEPRGSTALVLLFGGQVISWKNERREELLFMSTKAQYMPPKIIRGGIPVCFPQFGNFGGLERHGFARNRFWSLDDDPSPLPPANKQSSVDLILKSTEDDLKIWPHRYVADPHLFLCFSSSSSSMPFDILNSSASSLLGSYANFIISRRSFELRVRISISFGKLTLIPRVRNIDSKPFSFMFALRNYLHVSDISEVRVEGLETLDYLDNLKGKERFTEQADAITFDGEIDRVYLNTPTKIAVIDHERKRTIELRKEGMPNAVVWNPWDKKAKSIADMGDEDYMTMLCVDSGAIEPQVLLKPGEEWKGRQELSIVSSSYCSGQLDPRKVLYGDS</sequence>
<dbReference type="PIRSF" id="PIRSF016020">
    <property type="entry name" value="PHexose_mutarotase"/>
    <property type="match status" value="1"/>
</dbReference>
<dbReference type="GO" id="GO:0047938">
    <property type="term" value="F:glucose-6-phosphate 1-epimerase activity"/>
    <property type="evidence" value="ECO:0007669"/>
    <property type="project" value="UniProtKB-UniRule"/>
</dbReference>
<dbReference type="PANTHER" id="PTHR11122:SF41">
    <property type="entry name" value="GLUCOSE-6-PHOSPHATE 1-EPIMERASE"/>
    <property type="match status" value="1"/>
</dbReference>
<dbReference type="KEGG" id="rsz:108861590"/>
<dbReference type="Gene3D" id="2.70.98.10">
    <property type="match status" value="2"/>
</dbReference>
<dbReference type="InterPro" id="IPR025532">
    <property type="entry name" value="G6P_1-epimerase"/>
</dbReference>
<dbReference type="CDD" id="cd09020">
    <property type="entry name" value="D-hex-6-P-epi_like"/>
    <property type="match status" value="1"/>
</dbReference>
<dbReference type="PANTHER" id="PTHR11122">
    <property type="entry name" value="APOSPORY-ASSOCIATED PROTEIN C-RELATED"/>
    <property type="match status" value="1"/>
</dbReference>
<evidence type="ECO:0000256" key="1">
    <source>
        <dbReference type="ARBA" id="ARBA00001096"/>
    </source>
</evidence>
<dbReference type="GeneID" id="108861590"/>
<protein>
    <recommendedName>
        <fullName evidence="3 5">glucose-6-phosphate 1-epimerase</fullName>
        <ecNumber evidence="3 5">5.1.3.15</ecNumber>
    </recommendedName>
</protein>
<keyword evidence="4 5" id="KW-0413">Isomerase</keyword>
<dbReference type="Pfam" id="PF01263">
    <property type="entry name" value="Aldose_epim"/>
    <property type="match status" value="2"/>
</dbReference>
<evidence type="ECO:0000256" key="2">
    <source>
        <dbReference type="ARBA" id="ARBA00005866"/>
    </source>
</evidence>
<dbReference type="GO" id="GO:0005975">
    <property type="term" value="P:carbohydrate metabolic process"/>
    <property type="evidence" value="ECO:0007669"/>
    <property type="project" value="InterPro"/>
</dbReference>
<keyword evidence="6" id="KW-1185">Reference proteome</keyword>
<accession>A0A6J0P2U7</accession>
<gene>
    <name evidence="7 8 9" type="primary">LOC108861590</name>
</gene>
<evidence type="ECO:0000313" key="6">
    <source>
        <dbReference type="Proteomes" id="UP000504610"/>
    </source>
</evidence>
<dbReference type="InterPro" id="IPR014718">
    <property type="entry name" value="GH-type_carb-bd"/>
</dbReference>
<reference evidence="7 8" key="2">
    <citation type="submission" date="2025-04" db="UniProtKB">
        <authorList>
            <consortium name="RefSeq"/>
        </authorList>
    </citation>
    <scope>IDENTIFICATION</scope>
    <source>
        <tissue evidence="7 8">Leaf</tissue>
    </source>
</reference>